<reference evidence="1 2" key="1">
    <citation type="submission" date="2019-01" db="EMBL/GenBank/DDBJ databases">
        <title>Lujinxingia litoralis gen. nov., sp. nov. and Lujinxingia sediminis gen. nov., sp. nov., new members in the order Bradymonadales, isolated from coastal sediment.</title>
        <authorList>
            <person name="Li C.-M."/>
        </authorList>
    </citation>
    <scope>NUCLEOTIDE SEQUENCE [LARGE SCALE GENOMIC DNA]</scope>
    <source>
        <strain evidence="1 2">SEH01</strain>
    </source>
</reference>
<evidence type="ECO:0000313" key="1">
    <source>
        <dbReference type="EMBL" id="RVU40975.1"/>
    </source>
</evidence>
<evidence type="ECO:0008006" key="3">
    <source>
        <dbReference type="Google" id="ProtNLM"/>
    </source>
</evidence>
<evidence type="ECO:0000313" key="2">
    <source>
        <dbReference type="Proteomes" id="UP000282926"/>
    </source>
</evidence>
<name>A0ABY0CMU4_9DELT</name>
<proteinExistence type="predicted"/>
<dbReference type="InterPro" id="IPR010982">
    <property type="entry name" value="Lambda_DNA-bd_dom_sf"/>
</dbReference>
<organism evidence="1 2">
    <name type="scientific">Lujinxingia sediminis</name>
    <dbReference type="NCBI Taxonomy" id="2480984"/>
    <lineage>
        <taxon>Bacteria</taxon>
        <taxon>Deltaproteobacteria</taxon>
        <taxon>Bradymonadales</taxon>
        <taxon>Lujinxingiaceae</taxon>
        <taxon>Lujinxingia</taxon>
    </lineage>
</organism>
<dbReference type="Proteomes" id="UP000282926">
    <property type="component" value="Unassembled WGS sequence"/>
</dbReference>
<dbReference type="Gene3D" id="1.10.260.40">
    <property type="entry name" value="lambda repressor-like DNA-binding domains"/>
    <property type="match status" value="1"/>
</dbReference>
<sequence length="122" mass="13664">MNWSEISEVVLRALPHKPAPLTGNEIRFIRQQLDLTLKAFASFCEVSSHQAVMQWESRGDEPAKMNRATEIVLRARIVARVSPRVTISRVFEEVSRFGGGGGRDVLLSIFASVADGWGYAYR</sequence>
<dbReference type="EMBL" id="SADD01000020">
    <property type="protein sequence ID" value="RVU40975.1"/>
    <property type="molecule type" value="Genomic_DNA"/>
</dbReference>
<comment type="caution">
    <text evidence="1">The sequence shown here is derived from an EMBL/GenBank/DDBJ whole genome shotgun (WGS) entry which is preliminary data.</text>
</comment>
<accession>A0ABY0CMU4</accession>
<keyword evidence="2" id="KW-1185">Reference proteome</keyword>
<protein>
    <recommendedName>
        <fullName evidence="3">XRE family transcriptional regulator</fullName>
    </recommendedName>
</protein>
<dbReference type="RefSeq" id="WP_127781386.1">
    <property type="nucleotide sequence ID" value="NZ_SADD01000020.1"/>
</dbReference>
<gene>
    <name evidence="1" type="ORF">EA187_19535</name>
</gene>